<reference evidence="11" key="1">
    <citation type="journal article" date="2019" name="Gigascience">
        <title>De novo genome assembly of the endangered Acer yangbiense, a plant species with extremely small populations endemic to Yunnan Province, China.</title>
        <authorList>
            <person name="Yang J."/>
            <person name="Wariss H.M."/>
            <person name="Tao L."/>
            <person name="Zhang R."/>
            <person name="Yun Q."/>
            <person name="Hollingsworth P."/>
            <person name="Dao Z."/>
            <person name="Luo G."/>
            <person name="Guo H."/>
            <person name="Ma Y."/>
            <person name="Sun W."/>
        </authorList>
    </citation>
    <scope>NUCLEOTIDE SEQUENCE [LARGE SCALE GENOMIC DNA]</scope>
    <source>
        <strain evidence="11">cv. Malutang</strain>
    </source>
</reference>
<dbReference type="EMBL" id="VAHF01000004">
    <property type="protein sequence ID" value="TXG63433.1"/>
    <property type="molecule type" value="Genomic_DNA"/>
</dbReference>
<dbReference type="InterPro" id="IPR001360">
    <property type="entry name" value="Glyco_hydro_1"/>
</dbReference>
<evidence type="ECO:0000256" key="3">
    <source>
        <dbReference type="ARBA" id="ARBA00012744"/>
    </source>
</evidence>
<evidence type="ECO:0000256" key="8">
    <source>
        <dbReference type="RuleBase" id="RU003690"/>
    </source>
</evidence>
<dbReference type="PRINTS" id="PR00131">
    <property type="entry name" value="GLHYDRLASE1"/>
</dbReference>
<keyword evidence="5" id="KW-0378">Hydrolase</keyword>
<evidence type="ECO:0000313" key="11">
    <source>
        <dbReference type="Proteomes" id="UP000323000"/>
    </source>
</evidence>
<dbReference type="EC" id="3.2.1.21" evidence="3"/>
<evidence type="ECO:0000256" key="2">
    <source>
        <dbReference type="ARBA" id="ARBA00010838"/>
    </source>
</evidence>
<dbReference type="PANTHER" id="PTHR10353">
    <property type="entry name" value="GLYCOSYL HYDROLASE"/>
    <property type="match status" value="1"/>
</dbReference>
<dbReference type="Pfam" id="PF00232">
    <property type="entry name" value="Glyco_hydro_1"/>
    <property type="match status" value="1"/>
</dbReference>
<keyword evidence="11" id="KW-1185">Reference proteome</keyword>
<feature type="signal peptide" evidence="9">
    <location>
        <begin position="1"/>
        <end position="20"/>
    </location>
</feature>
<dbReference type="PANTHER" id="PTHR10353:SF29">
    <property type="entry name" value="BETA-GLUCOSIDASE 11"/>
    <property type="match status" value="1"/>
</dbReference>
<accession>A0A5C7I1S9</accession>
<evidence type="ECO:0000256" key="9">
    <source>
        <dbReference type="SAM" id="SignalP"/>
    </source>
</evidence>
<keyword evidence="7" id="KW-0326">Glycosidase</keyword>
<evidence type="ECO:0000256" key="4">
    <source>
        <dbReference type="ARBA" id="ARBA00022729"/>
    </source>
</evidence>
<protein>
    <recommendedName>
        <fullName evidence="3">beta-glucosidase</fullName>
        <ecNumber evidence="3">3.2.1.21</ecNumber>
    </recommendedName>
</protein>
<evidence type="ECO:0000256" key="7">
    <source>
        <dbReference type="ARBA" id="ARBA00023295"/>
    </source>
</evidence>
<comment type="catalytic activity">
    <reaction evidence="1">
        <text>Hydrolysis of terminal, non-reducing beta-D-glucosyl residues with release of beta-D-glucose.</text>
        <dbReference type="EC" id="3.2.1.21"/>
    </reaction>
</comment>
<dbReference type="GO" id="GO:0005975">
    <property type="term" value="P:carbohydrate metabolic process"/>
    <property type="evidence" value="ECO:0007669"/>
    <property type="project" value="InterPro"/>
</dbReference>
<feature type="chain" id="PRO_5023115971" description="beta-glucosidase" evidence="9">
    <location>
        <begin position="21"/>
        <end position="527"/>
    </location>
</feature>
<organism evidence="10 11">
    <name type="scientific">Acer yangbiense</name>
    <dbReference type="NCBI Taxonomy" id="1000413"/>
    <lineage>
        <taxon>Eukaryota</taxon>
        <taxon>Viridiplantae</taxon>
        <taxon>Streptophyta</taxon>
        <taxon>Embryophyta</taxon>
        <taxon>Tracheophyta</taxon>
        <taxon>Spermatophyta</taxon>
        <taxon>Magnoliopsida</taxon>
        <taxon>eudicotyledons</taxon>
        <taxon>Gunneridae</taxon>
        <taxon>Pentapetalae</taxon>
        <taxon>rosids</taxon>
        <taxon>malvids</taxon>
        <taxon>Sapindales</taxon>
        <taxon>Sapindaceae</taxon>
        <taxon>Hippocastanoideae</taxon>
        <taxon>Acereae</taxon>
        <taxon>Acer</taxon>
    </lineage>
</organism>
<sequence length="527" mass="60080">MWRLSFLLINLLSLAVLGFGDYNFSRYDFPPGFIFGSGTSAYQVEGAANEDGRTPSIWDTFAHAGNVNGSGDIACDQYHKYKEDVQLMVDTGLDAYRFSISWSRLIPNGRGPVNPKGLQYYNNLINELISHGIQPHVTLYNYDHPQALEDEYGGWINRTIVKDFTAYADVCFREFGDRVSYWTTINEPNILAIGGYDTGMAPPKRCSPPYGINCTRGNSSSEPYMALHHILLAHASAARLYKNKYQGKQHGYIGVSLYAFGLVPLTNSIEDVIATERAYDFFIGWAANPLVFGDYPITMKKNVGSRLPVFSNRESKLVKGSFDFLGIVHYFTIYIKDNSGSLKQELRDFNADMAITCMFFTYLLYQDDEPPYEFVYRILDWLFSTQFHKRPWDLQRVLEHFKQVYGNPPIYIQENGMGTPRNSSLEDMPRVEYLHAYIGGVLDAVRNGSDVRGYFTWSFLDVFELLDGYESSYGLYYVDLDDPDLKRYPKLSAHWYSQFLKGRSINSNRAFKLAKKISSSSDGCSVQ</sequence>
<dbReference type="AlphaFoldDB" id="A0A5C7I1S9"/>
<dbReference type="OrthoDB" id="65569at2759"/>
<dbReference type="FunFam" id="3.20.20.80:FF:000069">
    <property type="entry name" value="Beta-glucosidase 1"/>
    <property type="match status" value="1"/>
</dbReference>
<evidence type="ECO:0000256" key="5">
    <source>
        <dbReference type="ARBA" id="ARBA00022801"/>
    </source>
</evidence>
<name>A0A5C7I1S9_9ROSI</name>
<proteinExistence type="inferred from homology"/>
<keyword evidence="4 9" id="KW-0732">Signal</keyword>
<dbReference type="Proteomes" id="UP000323000">
    <property type="component" value="Chromosome 4"/>
</dbReference>
<dbReference type="InterPro" id="IPR033132">
    <property type="entry name" value="GH_1_N_CS"/>
</dbReference>
<dbReference type="PROSITE" id="PS00653">
    <property type="entry name" value="GLYCOSYL_HYDROL_F1_2"/>
    <property type="match status" value="1"/>
</dbReference>
<keyword evidence="6" id="KW-0325">Glycoprotein</keyword>
<comment type="caution">
    <text evidence="10">The sequence shown here is derived from an EMBL/GenBank/DDBJ whole genome shotgun (WGS) entry which is preliminary data.</text>
</comment>
<dbReference type="GO" id="GO:0008422">
    <property type="term" value="F:beta-glucosidase activity"/>
    <property type="evidence" value="ECO:0007669"/>
    <property type="project" value="UniProtKB-EC"/>
</dbReference>
<dbReference type="InterPro" id="IPR017853">
    <property type="entry name" value="GH"/>
</dbReference>
<gene>
    <name evidence="10" type="ORF">EZV62_010427</name>
</gene>
<evidence type="ECO:0000256" key="6">
    <source>
        <dbReference type="ARBA" id="ARBA00023180"/>
    </source>
</evidence>
<evidence type="ECO:0000313" key="10">
    <source>
        <dbReference type="EMBL" id="TXG63433.1"/>
    </source>
</evidence>
<dbReference type="SUPFAM" id="SSF51445">
    <property type="entry name" value="(Trans)glycosidases"/>
    <property type="match status" value="1"/>
</dbReference>
<evidence type="ECO:0000256" key="1">
    <source>
        <dbReference type="ARBA" id="ARBA00000448"/>
    </source>
</evidence>
<comment type="similarity">
    <text evidence="2 8">Belongs to the glycosyl hydrolase 1 family.</text>
</comment>
<dbReference type="Gene3D" id="3.20.20.80">
    <property type="entry name" value="Glycosidases"/>
    <property type="match status" value="1"/>
</dbReference>